<dbReference type="GO" id="GO:0003677">
    <property type="term" value="F:DNA binding"/>
    <property type="evidence" value="ECO:0007669"/>
    <property type="project" value="TreeGrafter"/>
</dbReference>
<dbReference type="GO" id="GO:0005524">
    <property type="term" value="F:ATP binding"/>
    <property type="evidence" value="ECO:0007669"/>
    <property type="project" value="UniProtKB-KW"/>
</dbReference>
<feature type="compositionally biased region" description="Basic and acidic residues" evidence="10">
    <location>
        <begin position="1343"/>
        <end position="1352"/>
    </location>
</feature>
<feature type="compositionally biased region" description="Polar residues" evidence="10">
    <location>
        <begin position="54"/>
        <end position="63"/>
    </location>
</feature>
<dbReference type="InterPro" id="IPR019786">
    <property type="entry name" value="Zinc_finger_PHD-type_CS"/>
</dbReference>
<dbReference type="InterPro" id="IPR016197">
    <property type="entry name" value="Chromo-like_dom_sf"/>
</dbReference>
<evidence type="ECO:0000256" key="10">
    <source>
        <dbReference type="SAM" id="MobiDB-lite"/>
    </source>
</evidence>
<dbReference type="InterPro" id="IPR038718">
    <property type="entry name" value="SNF2-like_sf"/>
</dbReference>
<evidence type="ECO:0000256" key="2">
    <source>
        <dbReference type="ARBA" id="ARBA00022723"/>
    </source>
</evidence>
<dbReference type="Gene3D" id="1.10.10.60">
    <property type="entry name" value="Homeodomain-like"/>
    <property type="match status" value="1"/>
</dbReference>
<feature type="region of interest" description="Disordered" evidence="10">
    <location>
        <begin position="377"/>
        <end position="410"/>
    </location>
</feature>
<keyword evidence="3" id="KW-0677">Repeat</keyword>
<feature type="compositionally biased region" description="Low complexity" evidence="10">
    <location>
        <begin position="507"/>
        <end position="524"/>
    </location>
</feature>
<feature type="compositionally biased region" description="Basic and acidic residues" evidence="10">
    <location>
        <begin position="386"/>
        <end position="396"/>
    </location>
</feature>
<dbReference type="GO" id="GO:0016887">
    <property type="term" value="F:ATP hydrolysis activity"/>
    <property type="evidence" value="ECO:0007669"/>
    <property type="project" value="TreeGrafter"/>
</dbReference>
<organism evidence="14">
    <name type="scientific">Rhodosorus marinus</name>
    <dbReference type="NCBI Taxonomy" id="101924"/>
    <lineage>
        <taxon>Eukaryota</taxon>
        <taxon>Rhodophyta</taxon>
        <taxon>Stylonematophyceae</taxon>
        <taxon>Stylonematales</taxon>
        <taxon>Stylonemataceae</taxon>
        <taxon>Rhodosorus</taxon>
    </lineage>
</organism>
<dbReference type="SUPFAM" id="SSF52540">
    <property type="entry name" value="P-loop containing nucleoside triphosphate hydrolases"/>
    <property type="match status" value="2"/>
</dbReference>
<dbReference type="GO" id="GO:0003682">
    <property type="term" value="F:chromatin binding"/>
    <property type="evidence" value="ECO:0007669"/>
    <property type="project" value="TreeGrafter"/>
</dbReference>
<feature type="domain" description="Helicase ATP-binding" evidence="12">
    <location>
        <begin position="760"/>
        <end position="939"/>
    </location>
</feature>
<evidence type="ECO:0000256" key="3">
    <source>
        <dbReference type="ARBA" id="ARBA00022737"/>
    </source>
</evidence>
<feature type="compositionally biased region" description="Basic and acidic residues" evidence="10">
    <location>
        <begin position="1400"/>
        <end position="1412"/>
    </location>
</feature>
<dbReference type="GO" id="GO:0000785">
    <property type="term" value="C:chromatin"/>
    <property type="evidence" value="ECO:0007669"/>
    <property type="project" value="TreeGrafter"/>
</dbReference>
<feature type="region of interest" description="Disordered" evidence="10">
    <location>
        <begin position="425"/>
        <end position="524"/>
    </location>
</feature>
<keyword evidence="9" id="KW-0539">Nucleus</keyword>
<dbReference type="InterPro" id="IPR023780">
    <property type="entry name" value="Chromo_domain"/>
</dbReference>
<dbReference type="Pfam" id="PF00176">
    <property type="entry name" value="SNF2-rel_dom"/>
    <property type="match status" value="1"/>
</dbReference>
<dbReference type="EMBL" id="HBHW01012559">
    <property type="protein sequence ID" value="CAE0041850.1"/>
    <property type="molecule type" value="Transcribed_RNA"/>
</dbReference>
<feature type="compositionally biased region" description="Basic and acidic residues" evidence="10">
    <location>
        <begin position="259"/>
        <end position="282"/>
    </location>
</feature>
<evidence type="ECO:0000256" key="4">
    <source>
        <dbReference type="ARBA" id="ARBA00022741"/>
    </source>
</evidence>
<gene>
    <name evidence="14" type="ORF">RMAR00112_LOCUS9814</name>
</gene>
<dbReference type="PROSITE" id="PS51192">
    <property type="entry name" value="HELICASE_ATP_BIND_1"/>
    <property type="match status" value="1"/>
</dbReference>
<dbReference type="SMART" id="SM00487">
    <property type="entry name" value="DEXDc"/>
    <property type="match status" value="1"/>
</dbReference>
<dbReference type="Gene3D" id="3.40.50.10810">
    <property type="entry name" value="Tandem AAA-ATPase domain"/>
    <property type="match status" value="1"/>
</dbReference>
<evidence type="ECO:0000259" key="11">
    <source>
        <dbReference type="PROSITE" id="PS50013"/>
    </source>
</evidence>
<dbReference type="SUPFAM" id="SSF54160">
    <property type="entry name" value="Chromo domain-like"/>
    <property type="match status" value="2"/>
</dbReference>
<feature type="compositionally biased region" description="Polar residues" evidence="10">
    <location>
        <begin position="70"/>
        <end position="82"/>
    </location>
</feature>
<keyword evidence="7" id="KW-0862">Zinc</keyword>
<dbReference type="SMART" id="SM00490">
    <property type="entry name" value="HELICc"/>
    <property type="match status" value="1"/>
</dbReference>
<dbReference type="CDD" id="cd15489">
    <property type="entry name" value="PHD_SF"/>
    <property type="match status" value="1"/>
</dbReference>
<feature type="domain" description="Chromo" evidence="11">
    <location>
        <begin position="660"/>
        <end position="716"/>
    </location>
</feature>
<dbReference type="InterPro" id="IPR000953">
    <property type="entry name" value="Chromo/chromo_shadow_dom"/>
</dbReference>
<dbReference type="GO" id="GO:0008270">
    <property type="term" value="F:zinc ion binding"/>
    <property type="evidence" value="ECO:0007669"/>
    <property type="project" value="UniProtKB-KW"/>
</dbReference>
<dbReference type="Pfam" id="PF00271">
    <property type="entry name" value="Helicase_C"/>
    <property type="match status" value="1"/>
</dbReference>
<evidence type="ECO:0000256" key="1">
    <source>
        <dbReference type="ARBA" id="ARBA00004123"/>
    </source>
</evidence>
<evidence type="ECO:0000256" key="5">
    <source>
        <dbReference type="ARBA" id="ARBA00022771"/>
    </source>
</evidence>
<dbReference type="InterPro" id="IPR014001">
    <property type="entry name" value="Helicase_ATP-bd"/>
</dbReference>
<dbReference type="SMART" id="SM00298">
    <property type="entry name" value="CHROMO"/>
    <property type="match status" value="2"/>
</dbReference>
<keyword evidence="2" id="KW-0479">Metal-binding</keyword>
<keyword evidence="5" id="KW-0863">Zinc-finger</keyword>
<keyword evidence="4" id="KW-0547">Nucleotide-binding</keyword>
<evidence type="ECO:0000259" key="13">
    <source>
        <dbReference type="PROSITE" id="PS51194"/>
    </source>
</evidence>
<evidence type="ECO:0000259" key="12">
    <source>
        <dbReference type="PROSITE" id="PS51192"/>
    </source>
</evidence>
<feature type="compositionally biased region" description="Basic residues" evidence="10">
    <location>
        <begin position="131"/>
        <end position="142"/>
    </location>
</feature>
<comment type="subcellular location">
    <subcellularLocation>
        <location evidence="1">Nucleus</location>
    </subcellularLocation>
</comment>
<dbReference type="GO" id="GO:0042393">
    <property type="term" value="F:histone binding"/>
    <property type="evidence" value="ECO:0007669"/>
    <property type="project" value="TreeGrafter"/>
</dbReference>
<evidence type="ECO:0000256" key="7">
    <source>
        <dbReference type="ARBA" id="ARBA00022833"/>
    </source>
</evidence>
<dbReference type="Pfam" id="PF00385">
    <property type="entry name" value="Chromo"/>
    <property type="match status" value="1"/>
</dbReference>
<feature type="region of interest" description="Disordered" evidence="10">
    <location>
        <begin position="1"/>
        <end position="142"/>
    </location>
</feature>
<dbReference type="PROSITE" id="PS51194">
    <property type="entry name" value="HELICASE_CTER"/>
    <property type="match status" value="1"/>
</dbReference>
<dbReference type="GO" id="GO:0140658">
    <property type="term" value="F:ATP-dependent chromatin remodeler activity"/>
    <property type="evidence" value="ECO:0007669"/>
    <property type="project" value="TreeGrafter"/>
</dbReference>
<keyword evidence="8" id="KW-0067">ATP-binding</keyword>
<evidence type="ECO:0000256" key="6">
    <source>
        <dbReference type="ARBA" id="ARBA00022801"/>
    </source>
</evidence>
<dbReference type="CDD" id="cd18659">
    <property type="entry name" value="CD2_tandem"/>
    <property type="match status" value="1"/>
</dbReference>
<dbReference type="PROSITE" id="PS50013">
    <property type="entry name" value="CHROMO_2"/>
    <property type="match status" value="1"/>
</dbReference>
<dbReference type="PANTHER" id="PTHR45623">
    <property type="entry name" value="CHROMODOMAIN-HELICASE-DNA-BINDING PROTEIN 3-RELATED-RELATED"/>
    <property type="match status" value="1"/>
</dbReference>
<dbReference type="InterPro" id="IPR001650">
    <property type="entry name" value="Helicase_C-like"/>
</dbReference>
<feature type="compositionally biased region" description="Acidic residues" evidence="10">
    <location>
        <begin position="333"/>
        <end position="346"/>
    </location>
</feature>
<feature type="compositionally biased region" description="Low complexity" evidence="10">
    <location>
        <begin position="25"/>
        <end position="37"/>
    </location>
</feature>
<feature type="domain" description="Helicase C-terminal" evidence="13">
    <location>
        <begin position="1062"/>
        <end position="1214"/>
    </location>
</feature>
<dbReference type="PANTHER" id="PTHR45623:SF17">
    <property type="entry name" value="CHROMODOMAIN-HELICASE-DNA-BINDING PROTEIN 3-RELATED"/>
    <property type="match status" value="1"/>
</dbReference>
<name>A0A7S2ZJP6_9RHOD</name>
<feature type="compositionally biased region" description="Basic and acidic residues" evidence="10">
    <location>
        <begin position="1"/>
        <end position="11"/>
    </location>
</feature>
<dbReference type="InterPro" id="IPR000330">
    <property type="entry name" value="SNF2_N"/>
</dbReference>
<dbReference type="GO" id="GO:0005634">
    <property type="term" value="C:nucleus"/>
    <property type="evidence" value="ECO:0007669"/>
    <property type="project" value="UniProtKB-SubCell"/>
</dbReference>
<dbReference type="InterPro" id="IPR027417">
    <property type="entry name" value="P-loop_NTPase"/>
</dbReference>
<evidence type="ECO:0000256" key="9">
    <source>
        <dbReference type="ARBA" id="ARBA00023242"/>
    </source>
</evidence>
<dbReference type="PROSITE" id="PS01359">
    <property type="entry name" value="ZF_PHD_1"/>
    <property type="match status" value="1"/>
</dbReference>
<protein>
    <submittedName>
        <fullName evidence="14">Uncharacterized protein</fullName>
    </submittedName>
</protein>
<evidence type="ECO:0000256" key="8">
    <source>
        <dbReference type="ARBA" id="ARBA00022840"/>
    </source>
</evidence>
<feature type="compositionally biased region" description="Basic residues" evidence="10">
    <location>
        <begin position="12"/>
        <end position="23"/>
    </location>
</feature>
<feature type="region of interest" description="Disordered" evidence="10">
    <location>
        <begin position="1310"/>
        <end position="1412"/>
    </location>
</feature>
<feature type="region of interest" description="Disordered" evidence="10">
    <location>
        <begin position="251"/>
        <end position="288"/>
    </location>
</feature>
<dbReference type="InterPro" id="IPR049730">
    <property type="entry name" value="SNF2/RAD54-like_C"/>
</dbReference>
<keyword evidence="6" id="KW-0378">Hydrolase</keyword>
<dbReference type="Gene3D" id="3.40.50.300">
    <property type="entry name" value="P-loop containing nucleotide triphosphate hydrolases"/>
    <property type="match status" value="1"/>
</dbReference>
<evidence type="ECO:0000313" key="14">
    <source>
        <dbReference type="EMBL" id="CAE0041850.1"/>
    </source>
</evidence>
<sequence>MNHVHEAEGKFCKGRGRHSKRQRTSSSTSGLARSSSSEPDSRPVTGELAALTSREAQNRSSQPPREEFELQTSSSVAMSQARHTAPRVTATGHKRTRGEKSAGDSNPVDSEDSLSVAISKRSPTASEASARKRLRTSRQRAAFRKHVSEKPVLKFLSLQEICLDDDNNNSSNRPTKRTTKPEVVLLTHKMHKSMKGETSPVVQGESQISHGSLGVGVQVKSEPVFAHTPKLQLVTTPHAIENFGPKSLAETETPTSMVKDGRLDSTAKNQKDADHQPKEAVLQRRKQNARVHVLGRSVETTKNEQFEPSEAEIESIKRKVGKEVHCTKRGSDGDTDGNGDSDEGEVISEQGKPKASTPETRSFRWWFSQAAGTLQAAFSRSSRKGSRAESVEELDQKRRRSSLRTDPLEIMSRSYTKMMSKVPAAFQNGKSPTGDAGSRSTWGTPPRRSLIPRTPSPNGARGTQLIYSTGSLSRRKRVDSSEPGSDSKILKIRRPERGGSGMWTKESFAGGSSRKKSSSAGSEGSSLVCFDGECFVCENKNPTVRCLRCLRVVHHECLSPSLFCPPTSYACPECAHHELEGKIEEILCRVPAAEDADASEDMFHVKLYGRSYLATEWVTESDLMEACARKLQNFRQRESTLPGLREGIDGWCDGIFREWLTVDRVVARTGDDALVKWRSLPYTSSTWEPVAFVAKRYPKKLEAYERSLQALPAGKSKDFLKLNPFERPTTCPQLQEDELVDAVGGEKLYDYQVEGVQWLLNSWFSKQNVVLADEMGLGKTIQVIRYISKLHQAGWAGPYLIVCPLTTVKNWAREFEKWAPQINAVTYVGDVFSRKLIQKYELSMNSGMVGGKRCLRAQVIITSYEMLLVDKKDHFVLRRLQPFHSLIVDEGHRLKGGYSARLFEVASSYKVSHKVLLTGTPLQNKLIELFNLLQFLDPHRIDPSLFLDTPDDDARLQELRNLLRSRLMMRTKSDVCLELPPKKEITLPVPLTKLQRDCYMAILTKKYGVLRDASASTELKNILMELRKCCNHPFLVSDTEPADLAPEQRLRMLINSSGKLQLLDRMLPRLKEQGRRVLLFSQMTMLLDIVEDYLDLKQFKFERIDGRVKVEERQAAIDRFSKDETGSFIFLLSTRAGGLGINLTAADTVIIFDSDWNPHMDTQAQARAHRIGQSSPVLVYRFVSENTVEEQILSTARRKLALSERVVRRKKKGQSCEELSEAISYGVMVLARQELNGGGVANLFNEAVLDLILDRQVAFSDDALKEEKLKFLVGHQFIDARRGRGGQGVARPATPDQQFWDSLLKGRVEEQERGRIQQELGRGRRKKRLVNYTDASAQGNGDPPRRRSEIELRSNGGEPDTEDNAQRGQLSKAKSPGKTPPDRTSSRTRNRGGTNNASLEDAKKDPSPKQRREQLRAHIMKHGLPVLGIDKLTEDISSTSNDKIQTTHGATTTNGVAASLEALLDEGEEVDSILERVNDMALIRLKLAETFSTRNFQIRIPEPDCHEGRAECGDMELLLGIHIHGWGSWTLIMKDVGLNMARLSRGQDRIAAYLPKRAKVLVNSLRREFHSKRSSL</sequence>
<dbReference type="CDD" id="cd18793">
    <property type="entry name" value="SF2_C_SNF"/>
    <property type="match status" value="1"/>
</dbReference>
<proteinExistence type="predicted"/>
<feature type="region of interest" description="Disordered" evidence="10">
    <location>
        <begin position="324"/>
        <end position="360"/>
    </location>
</feature>
<dbReference type="Gene3D" id="2.30.30.1150">
    <property type="match status" value="1"/>
</dbReference>
<dbReference type="Gene3D" id="2.40.50.40">
    <property type="match status" value="1"/>
</dbReference>
<accession>A0A7S2ZJP6</accession>
<reference evidence="14" key="1">
    <citation type="submission" date="2021-01" db="EMBL/GenBank/DDBJ databases">
        <authorList>
            <person name="Corre E."/>
            <person name="Pelletier E."/>
            <person name="Niang G."/>
            <person name="Scheremetjew M."/>
            <person name="Finn R."/>
            <person name="Kale V."/>
            <person name="Holt S."/>
            <person name="Cochrane G."/>
            <person name="Meng A."/>
            <person name="Brown T."/>
            <person name="Cohen L."/>
        </authorList>
    </citation>
    <scope>NUCLEOTIDE SEQUENCE</scope>
    <source>
        <strain evidence="14">CCMP 769</strain>
    </source>
</reference>